<accession>A0A1G1WM09</accession>
<sequence>MISRIAGTLVLIYLVMGFGGYEAKAQGLASVNTKVVVEPIRKDASQYGLSITLSWQEEARVNFALIQVTYPDGTRHQSGQIPISSGEHSTLYTFNQSTNDFGRSVIDFTLVEGGTLYKGRTFSQTVQKTANQDYVTAWDDKLVLQFFPTESEFFLSVTPSKVLALSDGVGENVPQNSDLGEVWQEIGDYFEIHTEPGNQSVDQILAYFRIPDNARGGVDYRVQEIAEPTFPRNSYLGETQGDYYVVPLFGLSGGYSLVGKVGMQTPPTFSSAGRITSSLDKGAVGGRKVAISYFGFRSCSPGVEPQFSSETVSDEDGQWALTNGRVGWIELVLLETALDPPTEMLRSCVLANTERLSWDLSLLVHTKPYIKLLVPNERVVVGQEFELGIQVNTLGYQGLNQAHLEMNFDPAKIEFLNVVTDYGVVDFGEDRAFINQTGKIFLVTTLLPQTGEDFVPARLLFRSRHSGTTTVDLVRTVVTDSGILYETTNQRVVLDMT</sequence>
<name>A0A1G1WM09_9BACT</name>
<dbReference type="EMBL" id="MHCX01000052">
    <property type="protein sequence ID" value="OGY28410.1"/>
    <property type="molecule type" value="Genomic_DNA"/>
</dbReference>
<evidence type="ECO:0000313" key="1">
    <source>
        <dbReference type="EMBL" id="OGY28410.1"/>
    </source>
</evidence>
<dbReference type="GO" id="GO:0030246">
    <property type="term" value="F:carbohydrate binding"/>
    <property type="evidence" value="ECO:0007669"/>
    <property type="project" value="InterPro"/>
</dbReference>
<proteinExistence type="predicted"/>
<evidence type="ECO:0000313" key="2">
    <source>
        <dbReference type="Proteomes" id="UP000177821"/>
    </source>
</evidence>
<evidence type="ECO:0008006" key="3">
    <source>
        <dbReference type="Google" id="ProtNLM"/>
    </source>
</evidence>
<dbReference type="SUPFAM" id="SSF49384">
    <property type="entry name" value="Carbohydrate-binding domain"/>
    <property type="match status" value="1"/>
</dbReference>
<dbReference type="AlphaFoldDB" id="A0A1G1WM09"/>
<organism evidence="1 2">
    <name type="scientific">Candidatus Woykebacteria bacterium RIFCSPHIGHO2_02_FULL_43_16b</name>
    <dbReference type="NCBI Taxonomy" id="1802601"/>
    <lineage>
        <taxon>Bacteria</taxon>
        <taxon>Candidatus Woykeibacteriota</taxon>
    </lineage>
</organism>
<dbReference type="InterPro" id="IPR008965">
    <property type="entry name" value="CBM2/CBM3_carb-bd_dom_sf"/>
</dbReference>
<dbReference type="Gene3D" id="2.60.40.680">
    <property type="match status" value="1"/>
</dbReference>
<reference evidence="1 2" key="1">
    <citation type="journal article" date="2016" name="Nat. Commun.">
        <title>Thousands of microbial genomes shed light on interconnected biogeochemical processes in an aquifer system.</title>
        <authorList>
            <person name="Anantharaman K."/>
            <person name="Brown C.T."/>
            <person name="Hug L.A."/>
            <person name="Sharon I."/>
            <person name="Castelle C.J."/>
            <person name="Probst A.J."/>
            <person name="Thomas B.C."/>
            <person name="Singh A."/>
            <person name="Wilkins M.J."/>
            <person name="Karaoz U."/>
            <person name="Brodie E.L."/>
            <person name="Williams K.H."/>
            <person name="Hubbard S.S."/>
            <person name="Banfield J.F."/>
        </authorList>
    </citation>
    <scope>NUCLEOTIDE SEQUENCE [LARGE SCALE GENOMIC DNA]</scope>
</reference>
<gene>
    <name evidence="1" type="ORF">A3J50_04325</name>
</gene>
<comment type="caution">
    <text evidence="1">The sequence shown here is derived from an EMBL/GenBank/DDBJ whole genome shotgun (WGS) entry which is preliminary data.</text>
</comment>
<protein>
    <recommendedName>
        <fullName evidence="3">Cohesin domain-containing protein</fullName>
    </recommendedName>
</protein>
<dbReference type="Proteomes" id="UP000177821">
    <property type="component" value="Unassembled WGS sequence"/>
</dbReference>